<dbReference type="RefSeq" id="WP_344445495.1">
    <property type="nucleotide sequence ID" value="NZ_BAAALF010000167.1"/>
</dbReference>
<protein>
    <recommendedName>
        <fullName evidence="3">Tetratricopeptide repeat protein</fullName>
    </recommendedName>
</protein>
<dbReference type="EMBL" id="BAAALF010000167">
    <property type="protein sequence ID" value="GAA1264977.1"/>
    <property type="molecule type" value="Genomic_DNA"/>
</dbReference>
<evidence type="ECO:0000313" key="2">
    <source>
        <dbReference type="Proteomes" id="UP001500037"/>
    </source>
</evidence>
<sequence length="227" mass="24490">MGQVDRIERARQLCDQAVFGGVDEALLTADQELDGAEADLLLTRGRVLHARFLADRHSESPGSVAPELIARELAMFERAVELFHRVGDLRGEGEALFWVGIFHQVVQGDGGTALPYFEKAYAAAEAFGDRLTLSYAARHLGFFEQEAGRTAQARARLEESVRLREEIDFRAGVAAGKLALAGLAAEEGDHAAAALLLDEADAVAESCGAHGVRRWIAHARIELASAS</sequence>
<reference evidence="2" key="1">
    <citation type="journal article" date="2019" name="Int. J. Syst. Evol. Microbiol.">
        <title>The Global Catalogue of Microorganisms (GCM) 10K type strain sequencing project: providing services to taxonomists for standard genome sequencing and annotation.</title>
        <authorList>
            <consortium name="The Broad Institute Genomics Platform"/>
            <consortium name="The Broad Institute Genome Sequencing Center for Infectious Disease"/>
            <person name="Wu L."/>
            <person name="Ma J."/>
        </authorList>
    </citation>
    <scope>NUCLEOTIDE SEQUENCE [LARGE SCALE GENOMIC DNA]</scope>
    <source>
        <strain evidence="2">JCM 13004</strain>
    </source>
</reference>
<name>A0ABP4HKT8_9ACTN</name>
<dbReference type="Proteomes" id="UP001500037">
    <property type="component" value="Unassembled WGS sequence"/>
</dbReference>
<accession>A0ABP4HKT8</accession>
<organism evidence="1 2">
    <name type="scientific">Kitasatospora nipponensis</name>
    <dbReference type="NCBI Taxonomy" id="258049"/>
    <lineage>
        <taxon>Bacteria</taxon>
        <taxon>Bacillati</taxon>
        <taxon>Actinomycetota</taxon>
        <taxon>Actinomycetes</taxon>
        <taxon>Kitasatosporales</taxon>
        <taxon>Streptomycetaceae</taxon>
        <taxon>Kitasatospora</taxon>
    </lineage>
</organism>
<dbReference type="InterPro" id="IPR011990">
    <property type="entry name" value="TPR-like_helical_dom_sf"/>
</dbReference>
<comment type="caution">
    <text evidence="1">The sequence shown here is derived from an EMBL/GenBank/DDBJ whole genome shotgun (WGS) entry which is preliminary data.</text>
</comment>
<dbReference type="Gene3D" id="1.25.40.10">
    <property type="entry name" value="Tetratricopeptide repeat domain"/>
    <property type="match status" value="1"/>
</dbReference>
<gene>
    <name evidence="1" type="ORF">GCM10009665_62860</name>
</gene>
<keyword evidence="2" id="KW-1185">Reference proteome</keyword>
<dbReference type="SUPFAM" id="SSF48452">
    <property type="entry name" value="TPR-like"/>
    <property type="match status" value="1"/>
</dbReference>
<evidence type="ECO:0008006" key="3">
    <source>
        <dbReference type="Google" id="ProtNLM"/>
    </source>
</evidence>
<proteinExistence type="predicted"/>
<evidence type="ECO:0000313" key="1">
    <source>
        <dbReference type="EMBL" id="GAA1264977.1"/>
    </source>
</evidence>